<dbReference type="Proteomes" id="UP000314987">
    <property type="component" value="Unassembled WGS sequence"/>
</dbReference>
<keyword evidence="2" id="KW-1185">Reference proteome</keyword>
<dbReference type="STRING" id="29139.ENSVURP00010009309"/>
<dbReference type="SUPFAM" id="SSF52788">
    <property type="entry name" value="Phosphotyrosine protein phosphatases I"/>
    <property type="match status" value="1"/>
</dbReference>
<protein>
    <recommendedName>
        <fullName evidence="3">Phosphotyrosine protein phosphatase I domain-containing protein</fullName>
    </recommendedName>
</protein>
<proteinExistence type="predicted"/>
<reference evidence="1" key="2">
    <citation type="submission" date="2025-08" db="UniProtKB">
        <authorList>
            <consortium name="Ensembl"/>
        </authorList>
    </citation>
    <scope>IDENTIFICATION</scope>
</reference>
<dbReference type="Ensembl" id="ENSVURT00010010557.1">
    <property type="protein sequence ID" value="ENSVURP00010009309.1"/>
    <property type="gene ID" value="ENSVURG00010007218.1"/>
</dbReference>
<organism evidence="1 2">
    <name type="scientific">Vombatus ursinus</name>
    <name type="common">Common wombat</name>
    <dbReference type="NCBI Taxonomy" id="29139"/>
    <lineage>
        <taxon>Eukaryota</taxon>
        <taxon>Metazoa</taxon>
        <taxon>Chordata</taxon>
        <taxon>Craniata</taxon>
        <taxon>Vertebrata</taxon>
        <taxon>Euteleostomi</taxon>
        <taxon>Mammalia</taxon>
        <taxon>Metatheria</taxon>
        <taxon>Diprotodontia</taxon>
        <taxon>Vombatidae</taxon>
        <taxon>Vombatus</taxon>
    </lineage>
</organism>
<dbReference type="Gene3D" id="3.40.50.2300">
    <property type="match status" value="1"/>
</dbReference>
<evidence type="ECO:0000313" key="2">
    <source>
        <dbReference type="Proteomes" id="UP000314987"/>
    </source>
</evidence>
<sequence length="108" mass="12107">MQHLISLQEQLIEIRESRNLLSILFTCLGNTCHLPIAEEVFRKLVTDQNISGGRTTITYLQVPGVTWVGGIHSYFSQLDVPTGIFPIETISQEDSINFFFPLLGNGVK</sequence>
<dbReference type="AlphaFoldDB" id="A0A4X2KBK6"/>
<accession>A0A4X2KBK6</accession>
<name>A0A4X2KBK6_VOMUR</name>
<evidence type="ECO:0000313" key="1">
    <source>
        <dbReference type="Ensembl" id="ENSVURP00010009309.1"/>
    </source>
</evidence>
<dbReference type="InterPro" id="IPR036196">
    <property type="entry name" value="Ptyr_pPase_sf"/>
</dbReference>
<reference evidence="2" key="1">
    <citation type="submission" date="2018-12" db="EMBL/GenBank/DDBJ databases">
        <authorList>
            <person name="Yazar S."/>
        </authorList>
    </citation>
    <scope>NUCLEOTIDE SEQUENCE [LARGE SCALE GENOMIC DNA]</scope>
</reference>
<reference evidence="1" key="3">
    <citation type="submission" date="2025-09" db="UniProtKB">
        <authorList>
            <consortium name="Ensembl"/>
        </authorList>
    </citation>
    <scope>IDENTIFICATION</scope>
</reference>
<evidence type="ECO:0008006" key="3">
    <source>
        <dbReference type="Google" id="ProtNLM"/>
    </source>
</evidence>